<dbReference type="GO" id="GO:0046677">
    <property type="term" value="P:response to antibiotic"/>
    <property type="evidence" value="ECO:0007669"/>
    <property type="project" value="InterPro"/>
</dbReference>
<reference evidence="3" key="2">
    <citation type="submission" date="2020-09" db="EMBL/GenBank/DDBJ databases">
        <authorList>
            <person name="Sun Q."/>
            <person name="Ohkuma M."/>
        </authorList>
    </citation>
    <scope>NUCLEOTIDE SEQUENCE</scope>
    <source>
        <strain evidence="3">JCM 4637</strain>
    </source>
</reference>
<feature type="region of interest" description="Disordered" evidence="1">
    <location>
        <begin position="249"/>
        <end position="278"/>
    </location>
</feature>
<dbReference type="AlphaFoldDB" id="A0A918X581"/>
<dbReference type="GO" id="GO:0030655">
    <property type="term" value="P:beta-lactam antibiotic catabolic process"/>
    <property type="evidence" value="ECO:0007669"/>
    <property type="project" value="InterPro"/>
</dbReference>
<dbReference type="SUPFAM" id="SSF56601">
    <property type="entry name" value="beta-lactamase/transpeptidase-like"/>
    <property type="match status" value="1"/>
</dbReference>
<evidence type="ECO:0000313" key="4">
    <source>
        <dbReference type="Proteomes" id="UP000638353"/>
    </source>
</evidence>
<evidence type="ECO:0000256" key="1">
    <source>
        <dbReference type="SAM" id="MobiDB-lite"/>
    </source>
</evidence>
<dbReference type="Proteomes" id="UP000638353">
    <property type="component" value="Unassembled WGS sequence"/>
</dbReference>
<feature type="domain" description="Beta-lactamase class A catalytic" evidence="2">
    <location>
        <begin position="17"/>
        <end position="216"/>
    </location>
</feature>
<dbReference type="InterPro" id="IPR000871">
    <property type="entry name" value="Beta-lactam_class-A"/>
</dbReference>
<organism evidence="3 4">
    <name type="scientific">Streptomyces finlayi</name>
    <dbReference type="NCBI Taxonomy" id="67296"/>
    <lineage>
        <taxon>Bacteria</taxon>
        <taxon>Bacillati</taxon>
        <taxon>Actinomycetota</taxon>
        <taxon>Actinomycetes</taxon>
        <taxon>Kitasatosporales</taxon>
        <taxon>Streptomycetaceae</taxon>
        <taxon>Streptomyces</taxon>
    </lineage>
</organism>
<comment type="caution">
    <text evidence="3">The sequence shown here is derived from an EMBL/GenBank/DDBJ whole genome shotgun (WGS) entry which is preliminary data.</text>
</comment>
<gene>
    <name evidence="3" type="ORF">GCM10010334_71560</name>
</gene>
<dbReference type="RefSeq" id="WP_189827954.1">
    <property type="nucleotide sequence ID" value="NZ_BMVC01000019.1"/>
</dbReference>
<reference evidence="3" key="1">
    <citation type="journal article" date="2014" name="Int. J. Syst. Evol. Microbiol.">
        <title>Complete genome sequence of Corynebacterium casei LMG S-19264T (=DSM 44701T), isolated from a smear-ripened cheese.</title>
        <authorList>
            <consortium name="US DOE Joint Genome Institute (JGI-PGF)"/>
            <person name="Walter F."/>
            <person name="Albersmeier A."/>
            <person name="Kalinowski J."/>
            <person name="Ruckert C."/>
        </authorList>
    </citation>
    <scope>NUCLEOTIDE SEQUENCE</scope>
    <source>
        <strain evidence="3">JCM 4637</strain>
    </source>
</reference>
<evidence type="ECO:0000259" key="2">
    <source>
        <dbReference type="Pfam" id="PF13354"/>
    </source>
</evidence>
<accession>A0A918X581</accession>
<dbReference type="PANTHER" id="PTHR35333:SF3">
    <property type="entry name" value="BETA-LACTAMASE-TYPE TRANSPEPTIDASE FOLD CONTAINING PROTEIN"/>
    <property type="match status" value="1"/>
</dbReference>
<protein>
    <recommendedName>
        <fullName evidence="2">Beta-lactamase class A catalytic domain-containing protein</fullName>
    </recommendedName>
</protein>
<evidence type="ECO:0000313" key="3">
    <source>
        <dbReference type="EMBL" id="GHD13413.1"/>
    </source>
</evidence>
<proteinExistence type="predicted"/>
<dbReference type="InterPro" id="IPR012338">
    <property type="entry name" value="Beta-lactam/transpept-like"/>
</dbReference>
<dbReference type="EMBL" id="BMVC01000019">
    <property type="protein sequence ID" value="GHD13413.1"/>
    <property type="molecule type" value="Genomic_DNA"/>
</dbReference>
<dbReference type="InterPro" id="IPR045155">
    <property type="entry name" value="Beta-lactam_cat"/>
</dbReference>
<dbReference type="Pfam" id="PF13354">
    <property type="entry name" value="Beta-lactamase2"/>
    <property type="match status" value="1"/>
</dbReference>
<sequence>MLSVYASWLGEVERPFVTRGAQDRHYAASTMKVAILAALHRSGLDLDAPVLVENCFVSAVPGPAYRISEDWEIDAETWRMLGHRVPLRWLAERMVRHSSDLAANTCLAHVGLDAVAEVWQLAGARHAVTRRGIEDFGARAAGVTNLVTANDLARLLCWLPPDLLELVAGNVHRVDLAAGLPPQTWIAFKNGWSRGVRHSVGVVRPHDAPAYVIAVCYTGPLASGEAVCDPAARLIARISAHVWDHRHHHDLSGHASPPLPDPREGLRGSAPLNARGCG</sequence>
<dbReference type="GO" id="GO:0008800">
    <property type="term" value="F:beta-lactamase activity"/>
    <property type="evidence" value="ECO:0007669"/>
    <property type="project" value="InterPro"/>
</dbReference>
<name>A0A918X581_9ACTN</name>
<dbReference type="Gene3D" id="3.40.710.10">
    <property type="entry name" value="DD-peptidase/beta-lactamase superfamily"/>
    <property type="match status" value="1"/>
</dbReference>
<dbReference type="PANTHER" id="PTHR35333">
    <property type="entry name" value="BETA-LACTAMASE"/>
    <property type="match status" value="1"/>
</dbReference>